<dbReference type="AlphaFoldDB" id="A0AAW2EIC0"/>
<evidence type="ECO:0000313" key="3">
    <source>
        <dbReference type="EMBL" id="KAL0102518.1"/>
    </source>
</evidence>
<gene>
    <name evidence="3" type="ORF">PUN28_018063</name>
</gene>
<name>A0AAW2EIC0_9HYME</name>
<evidence type="ECO:0000313" key="4">
    <source>
        <dbReference type="Proteomes" id="UP001430953"/>
    </source>
</evidence>
<sequence>MRSLMREASSRANRRMHPRDTQSRCRHFGGARQLNHCYSVLFAELSADFPRIERNINLARLCEKVSARCLFSLRRWGPPLGGCKLTLRNNLVVNLAYNNAGVVSPCSLPFYTPSPVLPLGMPSLPVGAQPNRPSLPPVDVEEYLEAIYFIAYFIFRSLATQRRSPRNNPQPPSPRPTLTLTFSPLGLGVYILRLFMTRFYAPALTALIKFAALNNRGNDDDDDGDDYAPDKDLRVGADGIMRLSDASVSVTGSHNRIARDYFSGRKKLRVTGPYTLVRQARDVKTRKLPPSLREPRGFYDGNQERAKASLADEPGYHFFLLFFFSLSLSLLFLSHPQSFFFFSLYVLYKREIAHVRMLHLLC</sequence>
<evidence type="ECO:0000256" key="2">
    <source>
        <dbReference type="SAM" id="Phobius"/>
    </source>
</evidence>
<feature type="region of interest" description="Disordered" evidence="1">
    <location>
        <begin position="1"/>
        <end position="24"/>
    </location>
</feature>
<proteinExistence type="predicted"/>
<keyword evidence="4" id="KW-1185">Reference proteome</keyword>
<keyword evidence="2" id="KW-1133">Transmembrane helix</keyword>
<accession>A0AAW2EIC0</accession>
<protein>
    <submittedName>
        <fullName evidence="3">Uncharacterized protein</fullName>
    </submittedName>
</protein>
<keyword evidence="2" id="KW-0472">Membrane</keyword>
<dbReference type="Proteomes" id="UP001430953">
    <property type="component" value="Unassembled WGS sequence"/>
</dbReference>
<reference evidence="3 4" key="1">
    <citation type="submission" date="2023-03" db="EMBL/GenBank/DDBJ databases">
        <title>High recombination rates correlate with genetic variation in Cardiocondyla obscurior ants.</title>
        <authorList>
            <person name="Errbii M."/>
        </authorList>
    </citation>
    <scope>NUCLEOTIDE SEQUENCE [LARGE SCALE GENOMIC DNA]</scope>
    <source>
        <strain evidence="3">Alpha-2009</strain>
        <tissue evidence="3">Whole body</tissue>
    </source>
</reference>
<evidence type="ECO:0000256" key="1">
    <source>
        <dbReference type="SAM" id="MobiDB-lite"/>
    </source>
</evidence>
<organism evidence="3 4">
    <name type="scientific">Cardiocondyla obscurior</name>
    <dbReference type="NCBI Taxonomy" id="286306"/>
    <lineage>
        <taxon>Eukaryota</taxon>
        <taxon>Metazoa</taxon>
        <taxon>Ecdysozoa</taxon>
        <taxon>Arthropoda</taxon>
        <taxon>Hexapoda</taxon>
        <taxon>Insecta</taxon>
        <taxon>Pterygota</taxon>
        <taxon>Neoptera</taxon>
        <taxon>Endopterygota</taxon>
        <taxon>Hymenoptera</taxon>
        <taxon>Apocrita</taxon>
        <taxon>Aculeata</taxon>
        <taxon>Formicoidea</taxon>
        <taxon>Formicidae</taxon>
        <taxon>Myrmicinae</taxon>
        <taxon>Cardiocondyla</taxon>
    </lineage>
</organism>
<comment type="caution">
    <text evidence="3">The sequence shown here is derived from an EMBL/GenBank/DDBJ whole genome shotgun (WGS) entry which is preliminary data.</text>
</comment>
<keyword evidence="2" id="KW-0812">Transmembrane</keyword>
<feature type="transmembrane region" description="Helical" evidence="2">
    <location>
        <begin position="315"/>
        <end position="348"/>
    </location>
</feature>
<dbReference type="EMBL" id="JADYXP020000022">
    <property type="protein sequence ID" value="KAL0102518.1"/>
    <property type="molecule type" value="Genomic_DNA"/>
</dbReference>